<organism evidence="1 2">
    <name type="scientific">Microbacterium phage GardenState</name>
    <dbReference type="NCBI Taxonomy" id="2776841"/>
    <lineage>
        <taxon>Viruses</taxon>
        <taxon>Duplodnaviria</taxon>
        <taxon>Heunggongvirae</taxon>
        <taxon>Uroviricota</taxon>
        <taxon>Caudoviricetes</taxon>
        <taxon>Casidaviridae</taxon>
        <taxon>Gardenstatevirus</taxon>
        <taxon>Gardenstatevirus gardenstate</taxon>
    </lineage>
</organism>
<dbReference type="Proteomes" id="UP000593999">
    <property type="component" value="Segment"/>
</dbReference>
<name>A0A7L8ZDB2_9CAUD</name>
<proteinExistence type="predicted"/>
<dbReference type="EMBL" id="MT952845">
    <property type="protein sequence ID" value="QOI66917.1"/>
    <property type="molecule type" value="Genomic_DNA"/>
</dbReference>
<keyword evidence="2" id="KW-1185">Reference proteome</keyword>
<accession>A0A7L8ZDB2</accession>
<protein>
    <submittedName>
        <fullName evidence="1">Uncharacterized protein</fullName>
    </submittedName>
</protein>
<evidence type="ECO:0000313" key="1">
    <source>
        <dbReference type="EMBL" id="QOI66917.1"/>
    </source>
</evidence>
<evidence type="ECO:0000313" key="2">
    <source>
        <dbReference type="Proteomes" id="UP000593999"/>
    </source>
</evidence>
<sequence>MLTFADAMIAAHEAFAPPGATPATFAVSADGFEDDTHYLVNVGPPEAVIDGLDGYIDNVAHFIDKRTGEASTAPIPSVFDKLDRMTEVSA</sequence>
<gene>
    <name evidence="1" type="primary">5</name>
    <name evidence="1" type="ORF">SEA_GARDENSTATE_5</name>
</gene>
<reference evidence="1 2" key="1">
    <citation type="submission" date="2020-08" db="EMBL/GenBank/DDBJ databases">
        <authorList>
            <person name="Onisko P.M."/>
            <person name="Abbud L.A."/>
            <person name="Collins-Miller C."/>
            <person name="Crosslin K."/>
            <person name="Dasari S."/>
            <person name="Friend S.M."/>
            <person name="Gaykema M.A."/>
            <person name="Lambert A.M."/>
            <person name="Moran E.R."/>
            <person name="Watts A.R."/>
            <person name="Zirkle L.M."/>
            <person name="Bauer P.J."/>
            <person name="Temple L."/>
            <person name="Washington J.M."/>
            <person name="Garlena R.A."/>
            <person name="Russell D.A."/>
            <person name="Pope W.H."/>
            <person name="Jacobs-Sera D."/>
            <person name="Hatfull G.F."/>
        </authorList>
    </citation>
    <scope>NUCLEOTIDE SEQUENCE [LARGE SCALE GENOMIC DNA]</scope>
</reference>